<dbReference type="InterPro" id="IPR046208">
    <property type="entry name" value="DUF6241"/>
</dbReference>
<accession>A0ABS7K8A0</accession>
<keyword evidence="3" id="KW-1185">Reference proteome</keyword>
<dbReference type="RefSeq" id="WP_221874718.1">
    <property type="nucleotide sequence ID" value="NZ_JACWFH010000024.1"/>
</dbReference>
<proteinExistence type="predicted"/>
<feature type="region of interest" description="Disordered" evidence="1">
    <location>
        <begin position="36"/>
        <end position="73"/>
    </location>
</feature>
<evidence type="ECO:0000313" key="3">
    <source>
        <dbReference type="Proteomes" id="UP000769780"/>
    </source>
</evidence>
<feature type="compositionally biased region" description="Basic and acidic residues" evidence="1">
    <location>
        <begin position="54"/>
        <end position="72"/>
    </location>
</feature>
<comment type="caution">
    <text evidence="2">The sequence shown here is derived from an EMBL/GenBank/DDBJ whole genome shotgun (WGS) entry which is preliminary data.</text>
</comment>
<reference evidence="2 3" key="1">
    <citation type="submission" date="2020-07" db="EMBL/GenBank/DDBJ databases">
        <title>Fungal Genomes of the International Space Station.</title>
        <authorList>
            <person name="Seuylemezian A."/>
            <person name="Singh N.K."/>
            <person name="Wood J."/>
            <person name="Venkateswaran K."/>
        </authorList>
    </citation>
    <scope>NUCLEOTIDE SEQUENCE [LARGE SCALE GENOMIC DNA]</scope>
    <source>
        <strain evidence="2 3">PL-B2</strain>
    </source>
</reference>
<gene>
    <name evidence="2" type="ORF">H0185_17075</name>
</gene>
<dbReference type="EMBL" id="JACWFH010000024">
    <property type="protein sequence ID" value="MBY0098499.1"/>
    <property type="molecule type" value="Genomic_DNA"/>
</dbReference>
<protein>
    <submittedName>
        <fullName evidence="2">Uncharacterized protein</fullName>
    </submittedName>
</protein>
<organism evidence="2 3">
    <name type="scientific">Mesobacillus maritimus</name>
    <dbReference type="NCBI Taxonomy" id="1643336"/>
    <lineage>
        <taxon>Bacteria</taxon>
        <taxon>Bacillati</taxon>
        <taxon>Bacillota</taxon>
        <taxon>Bacilli</taxon>
        <taxon>Bacillales</taxon>
        <taxon>Bacillaceae</taxon>
        <taxon>Mesobacillus</taxon>
    </lineage>
</organism>
<dbReference type="Pfam" id="PF19754">
    <property type="entry name" value="DUF6241"/>
    <property type="match status" value="1"/>
</dbReference>
<sequence>MNKTTMIIALSVLVLMLGYYGYTSFIGSGEETVERGEKGGEIEQSKATVSGTVVDEKEKKKSRSEKKMEKQYPSDIDESVIQNAIHQMSHSMVYADKKWGHLEPSKERIERLLEVIEQNQSSYENTNLYISILERWQNGDYSHAVSEHNQMWNLQGGTVGKATRLLSKDEMNSYRKKHFE</sequence>
<evidence type="ECO:0000256" key="1">
    <source>
        <dbReference type="SAM" id="MobiDB-lite"/>
    </source>
</evidence>
<name>A0ABS7K8A0_9BACI</name>
<dbReference type="Proteomes" id="UP000769780">
    <property type="component" value="Unassembled WGS sequence"/>
</dbReference>
<evidence type="ECO:0000313" key="2">
    <source>
        <dbReference type="EMBL" id="MBY0098499.1"/>
    </source>
</evidence>